<dbReference type="AlphaFoldDB" id="A0A0K9PU53"/>
<organism evidence="1 2">
    <name type="scientific">Zostera marina</name>
    <name type="common">Eelgrass</name>
    <dbReference type="NCBI Taxonomy" id="29655"/>
    <lineage>
        <taxon>Eukaryota</taxon>
        <taxon>Viridiplantae</taxon>
        <taxon>Streptophyta</taxon>
        <taxon>Embryophyta</taxon>
        <taxon>Tracheophyta</taxon>
        <taxon>Spermatophyta</taxon>
        <taxon>Magnoliopsida</taxon>
        <taxon>Liliopsida</taxon>
        <taxon>Zosteraceae</taxon>
        <taxon>Zostera</taxon>
    </lineage>
</organism>
<dbReference type="PANTHER" id="PTHR33237:SF46">
    <property type="entry name" value="OS01G0606100 PROTEIN"/>
    <property type="match status" value="1"/>
</dbReference>
<evidence type="ECO:0000313" key="1">
    <source>
        <dbReference type="EMBL" id="KMZ71760.1"/>
    </source>
</evidence>
<proteinExistence type="predicted"/>
<dbReference type="EMBL" id="LFYR01000661">
    <property type="protein sequence ID" value="KMZ71760.1"/>
    <property type="molecule type" value="Genomic_DNA"/>
</dbReference>
<evidence type="ECO:0000313" key="2">
    <source>
        <dbReference type="Proteomes" id="UP000036987"/>
    </source>
</evidence>
<dbReference type="STRING" id="29655.A0A0K9PU53"/>
<dbReference type="Proteomes" id="UP000036987">
    <property type="component" value="Unassembled WGS sequence"/>
</dbReference>
<keyword evidence="2" id="KW-1185">Reference proteome</keyword>
<dbReference type="PANTHER" id="PTHR33237">
    <property type="entry name" value="F2P16.13 PROTEIN-RELATED"/>
    <property type="match status" value="1"/>
</dbReference>
<name>A0A0K9PU53_ZOSMR</name>
<protein>
    <submittedName>
        <fullName evidence="1">Uncharacterized protein</fullName>
    </submittedName>
</protein>
<dbReference type="OrthoDB" id="674685at2759"/>
<comment type="caution">
    <text evidence="1">The sequence shown here is derived from an EMBL/GenBank/DDBJ whole genome shotgun (WGS) entry which is preliminary data.</text>
</comment>
<sequence length="139" mass="15918">MGIELPQSVSDSVKIFLAVCNKRACWVSEKVKDRCESLVDKTTNLSFERPTQALLKKLNKLRPRYPLLPPHKKPFAVAPKDKNALWKKTILMGEKCKPLDFAGVVYYDSEGKKLDRIPTMQQNRSLRFGNTTVSPFYDD</sequence>
<gene>
    <name evidence="1" type="ORF">ZOSMA_176G00390</name>
</gene>
<reference evidence="2" key="1">
    <citation type="journal article" date="2016" name="Nature">
        <title>The genome of the seagrass Zostera marina reveals angiosperm adaptation to the sea.</title>
        <authorList>
            <person name="Olsen J.L."/>
            <person name="Rouze P."/>
            <person name="Verhelst B."/>
            <person name="Lin Y.-C."/>
            <person name="Bayer T."/>
            <person name="Collen J."/>
            <person name="Dattolo E."/>
            <person name="De Paoli E."/>
            <person name="Dittami S."/>
            <person name="Maumus F."/>
            <person name="Michel G."/>
            <person name="Kersting A."/>
            <person name="Lauritano C."/>
            <person name="Lohaus R."/>
            <person name="Toepel M."/>
            <person name="Tonon T."/>
            <person name="Vanneste K."/>
            <person name="Amirebrahimi M."/>
            <person name="Brakel J."/>
            <person name="Bostroem C."/>
            <person name="Chovatia M."/>
            <person name="Grimwood J."/>
            <person name="Jenkins J.W."/>
            <person name="Jueterbock A."/>
            <person name="Mraz A."/>
            <person name="Stam W.T."/>
            <person name="Tice H."/>
            <person name="Bornberg-Bauer E."/>
            <person name="Green P.J."/>
            <person name="Pearson G.A."/>
            <person name="Procaccini G."/>
            <person name="Duarte C.M."/>
            <person name="Schmutz J."/>
            <person name="Reusch T.B.H."/>
            <person name="Van de Peer Y."/>
        </authorList>
    </citation>
    <scope>NUCLEOTIDE SEQUENCE [LARGE SCALE GENOMIC DNA]</scope>
    <source>
        <strain evidence="2">cv. Finnish</strain>
    </source>
</reference>
<accession>A0A0K9PU53</accession>